<dbReference type="EMBL" id="BNBF01000004">
    <property type="protein sequence ID" value="GHG43307.1"/>
    <property type="molecule type" value="Genomic_DNA"/>
</dbReference>
<proteinExistence type="predicted"/>
<protein>
    <submittedName>
        <fullName evidence="1">Uncharacterized protein</fullName>
    </submittedName>
</protein>
<sequence>MDATGCQIDDFLFHRHRLIGGKHLWSIRRTRYDANQSRIGMSTRAGTTELFLLPVRLLGVRYDGYRSDW</sequence>
<reference evidence="2" key="1">
    <citation type="journal article" date="2019" name="Int. J. Syst. Evol. Microbiol.">
        <title>The Global Catalogue of Microorganisms (GCM) 10K type strain sequencing project: providing services to taxonomists for standard genome sequencing and annotation.</title>
        <authorList>
            <consortium name="The Broad Institute Genomics Platform"/>
            <consortium name="The Broad Institute Genome Sequencing Center for Infectious Disease"/>
            <person name="Wu L."/>
            <person name="Ma J."/>
        </authorList>
    </citation>
    <scope>NUCLEOTIDE SEQUENCE [LARGE SCALE GENOMIC DNA]</scope>
    <source>
        <strain evidence="2">JCM 4253</strain>
    </source>
</reference>
<comment type="caution">
    <text evidence="1">The sequence shown here is derived from an EMBL/GenBank/DDBJ whole genome shotgun (WGS) entry which is preliminary data.</text>
</comment>
<gene>
    <name evidence="1" type="ORF">GCM10018980_20160</name>
</gene>
<evidence type="ECO:0000313" key="1">
    <source>
        <dbReference type="EMBL" id="GHG43307.1"/>
    </source>
</evidence>
<dbReference type="Proteomes" id="UP000619355">
    <property type="component" value="Unassembled WGS sequence"/>
</dbReference>
<accession>A0A919EUW8</accession>
<evidence type="ECO:0000313" key="2">
    <source>
        <dbReference type="Proteomes" id="UP000619355"/>
    </source>
</evidence>
<dbReference type="AlphaFoldDB" id="A0A919EUW8"/>
<name>A0A919EUW8_9ACTN</name>
<keyword evidence="2" id="KW-1185">Reference proteome</keyword>
<organism evidence="1 2">
    <name type="scientific">Streptomyces capoamus</name>
    <dbReference type="NCBI Taxonomy" id="68183"/>
    <lineage>
        <taxon>Bacteria</taxon>
        <taxon>Bacillati</taxon>
        <taxon>Actinomycetota</taxon>
        <taxon>Actinomycetes</taxon>
        <taxon>Kitasatosporales</taxon>
        <taxon>Streptomycetaceae</taxon>
        <taxon>Streptomyces</taxon>
    </lineage>
</organism>